<proteinExistence type="predicted"/>
<dbReference type="Gene3D" id="3.30.530.20">
    <property type="match status" value="1"/>
</dbReference>
<dbReference type="SUPFAM" id="SSF55961">
    <property type="entry name" value="Bet v1-like"/>
    <property type="match status" value="1"/>
</dbReference>
<organism evidence="1">
    <name type="scientific">marine metagenome</name>
    <dbReference type="NCBI Taxonomy" id="408172"/>
    <lineage>
        <taxon>unclassified sequences</taxon>
        <taxon>metagenomes</taxon>
        <taxon>ecological metagenomes</taxon>
    </lineage>
</organism>
<gene>
    <name evidence="1" type="ORF">METZ01_LOCUS124788</name>
</gene>
<accession>A0A381Y4I3</accession>
<name>A0A381Y4I3_9ZZZZ</name>
<protein>
    <recommendedName>
        <fullName evidence="2">START domain-containing protein</fullName>
    </recommendedName>
</protein>
<dbReference type="AlphaFoldDB" id="A0A381Y4I3"/>
<dbReference type="InterPro" id="IPR023393">
    <property type="entry name" value="START-like_dom_sf"/>
</dbReference>
<reference evidence="1" key="1">
    <citation type="submission" date="2018-05" db="EMBL/GenBank/DDBJ databases">
        <authorList>
            <person name="Lanie J.A."/>
            <person name="Ng W.-L."/>
            <person name="Kazmierczak K.M."/>
            <person name="Andrzejewski T.M."/>
            <person name="Davidsen T.M."/>
            <person name="Wayne K.J."/>
            <person name="Tettelin H."/>
            <person name="Glass J.I."/>
            <person name="Rusch D."/>
            <person name="Podicherti R."/>
            <person name="Tsui H.-C.T."/>
            <person name="Winkler M.E."/>
        </authorList>
    </citation>
    <scope>NUCLEOTIDE SEQUENCE</scope>
</reference>
<evidence type="ECO:0008006" key="2">
    <source>
        <dbReference type="Google" id="ProtNLM"/>
    </source>
</evidence>
<evidence type="ECO:0000313" key="1">
    <source>
        <dbReference type="EMBL" id="SVA71934.1"/>
    </source>
</evidence>
<dbReference type="EMBL" id="UINC01017374">
    <property type="protein sequence ID" value="SVA71934.1"/>
    <property type="molecule type" value="Genomic_DNA"/>
</dbReference>
<sequence length="217" mass="25278">MKKNIHSIFRIFFLLFSFSCSNLFAYDHQYPESWDELQSNDGWVMIKETDRVKIFSKQLDVSPLPASRAEMISNVKMDRLVDAAWLIEKSMEVFPNAYIKDAGIYHQRGDTSYTAYQVIDIPFMAPRLYQFNSIRHGNNIHWVKTDTINASYNPDELLLPPVNFGSWEVVRIENQSKITYRLCTDLGGNVPLWIVNQANQYNLPQLLIDLEAYAQKK</sequence>